<dbReference type="EMBL" id="LR796341">
    <property type="protein sequence ID" value="CAB4138239.1"/>
    <property type="molecule type" value="Genomic_DNA"/>
</dbReference>
<proteinExistence type="predicted"/>
<protein>
    <submittedName>
        <fullName evidence="1">Uncharacterized protein</fullName>
    </submittedName>
</protein>
<name>A0A6J5M2U3_9CAUD</name>
<gene>
    <name evidence="1" type="ORF">UFOVP328_432</name>
</gene>
<organism evidence="1">
    <name type="scientific">uncultured Caudovirales phage</name>
    <dbReference type="NCBI Taxonomy" id="2100421"/>
    <lineage>
        <taxon>Viruses</taxon>
        <taxon>Duplodnaviria</taxon>
        <taxon>Heunggongvirae</taxon>
        <taxon>Uroviricota</taxon>
        <taxon>Caudoviricetes</taxon>
        <taxon>Peduoviridae</taxon>
        <taxon>Maltschvirus</taxon>
        <taxon>Maltschvirus maltsch</taxon>
    </lineage>
</organism>
<reference evidence="1" key="1">
    <citation type="submission" date="2020-04" db="EMBL/GenBank/DDBJ databases">
        <authorList>
            <person name="Chiriac C."/>
            <person name="Salcher M."/>
            <person name="Ghai R."/>
            <person name="Kavagutti S V."/>
        </authorList>
    </citation>
    <scope>NUCLEOTIDE SEQUENCE</scope>
</reference>
<feature type="non-terminal residue" evidence="1">
    <location>
        <position position="1"/>
    </location>
</feature>
<accession>A0A6J5M2U3</accession>
<evidence type="ECO:0000313" key="1">
    <source>
        <dbReference type="EMBL" id="CAB4138239.1"/>
    </source>
</evidence>
<sequence>GNIDLGASGGDVFIESGFSTGNTNSGGDIVLTTGTGGQNSTSGVVQIVIPGYGNTSGGTWRFNPNGSTIYPTLTVTRGDRTGTLTGQTLLFGDSTQEAIISTPDGTNDINASQRFVINPGQGAPGTTGEGGDIYLYAGRGGDAGGSGGDIKIRGGLGPVNGAGGYITMEGGEASADGVGGYIEIYGGVSGNSNGGYLDLRGGVGQTEGGAVFIQGGQGQAGPGGPVNITGGVSGNGLAEYGNVGVIAGASGWVFDNTGNLNLPQGGVVYETNIPGGGLDGNTIALKPSGGIDADQQLLIYPTAGNVDANHLHLTSGNLYNTELYLGNDDLYVKLANTGNVVINTNDNGGNTYQLNFTPFGEMRTTGDLFIQTPNGVPNGVTAITGSSGSWESNPRTNLATTNGTGAGLTVTVTETGGYASAIAIVDPGYGYANGDEITVTSGSSSATFTISVANNQWILDTQGELTLPNLSLGSGLNEQTVIRSQRKLIPPFRWSAVIEDNTPTVVYNAISVDTTSMKVTMQIQHSGLGFEMFEVFATFTGSDTYYTVSNRVAPPTIDASTVVVGLGEGNVMKITVTINSGAGTSWVTYDAVEFGIPND</sequence>